<protein>
    <submittedName>
        <fullName evidence="2">Uncharacterized protein</fullName>
    </submittedName>
</protein>
<accession>A0A3N0BZR5</accession>
<proteinExistence type="predicted"/>
<gene>
    <name evidence="2" type="ORF">D7004_04820</name>
</gene>
<evidence type="ECO:0000313" key="2">
    <source>
        <dbReference type="EMBL" id="RNL55406.1"/>
    </source>
</evidence>
<dbReference type="AlphaFoldDB" id="A0A3N0BZR5"/>
<reference evidence="2 3" key="1">
    <citation type="submission" date="2018-10" db="EMBL/GenBank/DDBJ databases">
        <title>Genome sequencing of Pedobacter jejuensis TNB23.</title>
        <authorList>
            <person name="Cho Y.-J."/>
            <person name="Cho A."/>
            <person name="Kim O.-S."/>
        </authorList>
    </citation>
    <scope>NUCLEOTIDE SEQUENCE [LARGE SCALE GENOMIC DNA]</scope>
    <source>
        <strain evidence="2 3">TNB23</strain>
    </source>
</reference>
<comment type="caution">
    <text evidence="2">The sequence shown here is derived from an EMBL/GenBank/DDBJ whole genome shotgun (WGS) entry which is preliminary data.</text>
</comment>
<feature type="region of interest" description="Disordered" evidence="1">
    <location>
        <begin position="1"/>
        <end position="30"/>
    </location>
</feature>
<dbReference type="Proteomes" id="UP000274046">
    <property type="component" value="Unassembled WGS sequence"/>
</dbReference>
<organism evidence="2 3">
    <name type="scientific">Pedobacter jejuensis</name>
    <dbReference type="NCBI Taxonomy" id="1268550"/>
    <lineage>
        <taxon>Bacteria</taxon>
        <taxon>Pseudomonadati</taxon>
        <taxon>Bacteroidota</taxon>
        <taxon>Sphingobacteriia</taxon>
        <taxon>Sphingobacteriales</taxon>
        <taxon>Sphingobacteriaceae</taxon>
        <taxon>Pedobacter</taxon>
    </lineage>
</organism>
<keyword evidence="3" id="KW-1185">Reference proteome</keyword>
<dbReference type="EMBL" id="RBEE01000006">
    <property type="protein sequence ID" value="RNL55406.1"/>
    <property type="molecule type" value="Genomic_DNA"/>
</dbReference>
<evidence type="ECO:0000256" key="1">
    <source>
        <dbReference type="SAM" id="MobiDB-lite"/>
    </source>
</evidence>
<name>A0A3N0BZR5_9SPHI</name>
<evidence type="ECO:0000313" key="3">
    <source>
        <dbReference type="Proteomes" id="UP000274046"/>
    </source>
</evidence>
<sequence>MKDQKRNQEENQLKSHIFSREELRQIKGGEDDPYGYGTGRCFGTYDDRICWYMGPSGVEVNGECGSSDNGSQCRCIAFDRSSSVPDSSCVR</sequence>